<keyword evidence="1" id="KW-0479">Metal-binding</keyword>
<dbReference type="VEuPathDB" id="FungiDB:FOZG_06213"/>
<feature type="region of interest" description="Disordered" evidence="5">
    <location>
        <begin position="586"/>
        <end position="609"/>
    </location>
</feature>
<evidence type="ECO:0000256" key="3">
    <source>
        <dbReference type="ARBA" id="ARBA00023002"/>
    </source>
</evidence>
<dbReference type="VEuPathDB" id="FungiDB:FOC1_g10002859"/>
<keyword evidence="4" id="KW-0408">Iron</keyword>
<evidence type="ECO:0000313" key="6">
    <source>
        <dbReference type="EMBL" id="RKK93251.1"/>
    </source>
</evidence>
<evidence type="ECO:0000256" key="1">
    <source>
        <dbReference type="ARBA" id="ARBA00022723"/>
    </source>
</evidence>
<name>A0A420PL85_FUSOX</name>
<feature type="compositionally biased region" description="Low complexity" evidence="5">
    <location>
        <begin position="592"/>
        <end position="604"/>
    </location>
</feature>
<dbReference type="EMBL" id="MRCY01000170">
    <property type="protein sequence ID" value="RKK93251.1"/>
    <property type="molecule type" value="Genomic_DNA"/>
</dbReference>
<dbReference type="PROSITE" id="PS50292">
    <property type="entry name" value="PEROXIDASE_3"/>
    <property type="match status" value="1"/>
</dbReference>
<keyword evidence="2" id="KW-0223">Dioxygenase</keyword>
<evidence type="ECO:0000256" key="5">
    <source>
        <dbReference type="SAM" id="MobiDB-lite"/>
    </source>
</evidence>
<dbReference type="InterPro" id="IPR037120">
    <property type="entry name" value="Haem_peroxidase_sf_animal"/>
</dbReference>
<dbReference type="VEuPathDB" id="FungiDB:FOC4_g10004157"/>
<dbReference type="PANTHER" id="PTHR11903:SF13">
    <property type="entry name" value="LINOLEATE 10R-LIPOXYGENASE"/>
    <property type="match status" value="1"/>
</dbReference>
<gene>
    <name evidence="6" type="ORF">BFJ68_g15619</name>
</gene>
<dbReference type="InterPro" id="IPR050783">
    <property type="entry name" value="Oxylipin_biosynth_metab"/>
</dbReference>
<dbReference type="VEuPathDB" id="FungiDB:FOIG_16207"/>
<dbReference type="Proteomes" id="UP000285860">
    <property type="component" value="Unassembled WGS sequence"/>
</dbReference>
<evidence type="ECO:0000313" key="7">
    <source>
        <dbReference type="Proteomes" id="UP000285860"/>
    </source>
</evidence>
<dbReference type="GO" id="GO:0006631">
    <property type="term" value="P:fatty acid metabolic process"/>
    <property type="evidence" value="ECO:0007669"/>
    <property type="project" value="UniProtKB-ARBA"/>
</dbReference>
<dbReference type="PANTHER" id="PTHR11903">
    <property type="entry name" value="PROSTAGLANDIN G/H SYNTHASE"/>
    <property type="match status" value="1"/>
</dbReference>
<evidence type="ECO:0000256" key="2">
    <source>
        <dbReference type="ARBA" id="ARBA00022964"/>
    </source>
</evidence>
<keyword evidence="3" id="KW-0560">Oxidoreductase</keyword>
<dbReference type="GO" id="GO:0006979">
    <property type="term" value="P:response to oxidative stress"/>
    <property type="evidence" value="ECO:0007669"/>
    <property type="project" value="InterPro"/>
</dbReference>
<dbReference type="SUPFAM" id="SSF48113">
    <property type="entry name" value="Heme-dependent peroxidases"/>
    <property type="match status" value="1"/>
</dbReference>
<dbReference type="VEuPathDB" id="FungiDB:FOMG_16513"/>
<dbReference type="VEuPathDB" id="FungiDB:HZS61_009079"/>
<feature type="compositionally biased region" description="Basic and acidic residues" evidence="5">
    <location>
        <begin position="369"/>
        <end position="381"/>
    </location>
</feature>
<feature type="region of interest" description="Disordered" evidence="5">
    <location>
        <begin position="1"/>
        <end position="22"/>
    </location>
</feature>
<accession>A0A420PL85</accession>
<evidence type="ECO:0000256" key="4">
    <source>
        <dbReference type="ARBA" id="ARBA00023004"/>
    </source>
</evidence>
<dbReference type="Gene3D" id="1.10.640.10">
    <property type="entry name" value="Haem peroxidase domain superfamily, animal type"/>
    <property type="match status" value="3"/>
</dbReference>
<dbReference type="Pfam" id="PF03098">
    <property type="entry name" value="An_peroxidase"/>
    <property type="match status" value="2"/>
</dbReference>
<feature type="region of interest" description="Disordered" evidence="5">
    <location>
        <begin position="354"/>
        <end position="381"/>
    </location>
</feature>
<dbReference type="GO" id="GO:0046872">
    <property type="term" value="F:metal ion binding"/>
    <property type="evidence" value="ECO:0007669"/>
    <property type="project" value="UniProtKB-KW"/>
</dbReference>
<evidence type="ECO:0008006" key="8">
    <source>
        <dbReference type="Google" id="ProtNLM"/>
    </source>
</evidence>
<sequence>MNGHVSENGHASVDPAPMSKQDEDLMQLTLQLRNKKEMDEKYAKFHGDKLIGDPIVPKVGLWEDIKTVFSKPSNWPALKRTADGFIKGTGLDGQSLATIAGSLSDYSVQRQKLIDDQVKDKYDKMLHPPLTYLGDAFQYRTADGKFNSAINPHLGQAGAPYAKTVPSKTAPLGALPDPSDLFDKLMAREEGGRQSQSGLSAMLIYHATIIIHDIFRTNDNDKNISDSSSYLDLSPLYGYTNEMQRKIRDDKYKLGLLKPDTFAEDRLLRQPPGVCIMLVMYNRYHNYAARQLLRINENGRFRVPAMYGKTKLVSLIMEHLPDKDQYGQKQALDAHTLKLCKDYEYYWRQVRDERPGDAPYAPPKMPNETAKEKEDREEAEKKRHDALEEIEKFNKSKLNKDLEDTAKALKLLLENKTLKLKKDDPQAGKDFEAACDEFEDAWEAAWNKQDDDLFNTARLITCGMYIQVSVHDYLRALMGFHQFDTNFTLDPRADFDQKKTSRGIGNQVTVEFNLLYRFHCAISRKDEAYTEEFMKKVLHFKDPSNTSLPEFLGTMAAVKQKAAEDHQYGKREPEPWEVTFGIPDEKPAAPINGNGSSGNSSDSGIALNGAASNIGPEKITKSKHFTRNAITNLFDDNQMLEELTSAMDDPISNFGPRNVPKCLKPVEIMGILQARRWECGTLNDFRDFFGLPRHESFQSVTKNVEIQNALRDLYEHPDKIELYPGIFCESDEYMGLDPGPSESSSALWSAIFSDAITLVRSDRFYTVDWNTNSLTSWGMKEVTPNNEVCKSSVFHRLLQRSFPGWFPPNTIRFFHPFYTAKQNAIYAEAQGYGDWFKETVDGAKPVVAAQVQKPDKPWYLSTYDDIEVVLKSKNFRNPAYYKANLPQVVRDVLEPVPEKQPSTTYSSTIDKYVESVDADLKDYLDHEMREIVKRESISMTNSTFQIDATRDFAIPVVTRYVANFLGFGNKLFKTPTEAKDTYSENEIYQHITNCHIFLSYNADETKWLQRREAFKTSMKKLIELAQKGTIWEAGQWAITRALFGKKETNAMHDLGVFVAKQVLDYEKDQSKAAAILLLICLDFAYNAVVSFTATLDGYMRDLYAAADGRPPLTMDPRNHQDPKWIQVQKCVFSDKPDAEVELEQMVQNMARITVRLPILRKAWEAGEVIFPKINGGMAKTVPKGQAIILDLAKAGEAVKEDPDKQQVLLSQLSVADKFGVFAPRRVATLSLTSMIKFVAQMKNPRRGHDAQGELKKINLDYTPEGYTNYMAPGRVSWIEQQVKKLDDDKEAHEIFNHDVLGPETDTYLTPTWDEYVPFPMTWKIRFDGFGESDYKDGANPYGRVKTTPTLPDYCPPWYQPQGPSTEGGAFASTVCVCAAEADVETELDEEGEEIHKPHCPCVGGSKKKFGPMTAQLSTGCGLSDNCVHK</sequence>
<organism evidence="6 7">
    <name type="scientific">Fusarium oxysporum</name>
    <name type="common">Fusarium vascular wilt</name>
    <dbReference type="NCBI Taxonomy" id="5507"/>
    <lineage>
        <taxon>Eukaryota</taxon>
        <taxon>Fungi</taxon>
        <taxon>Dikarya</taxon>
        <taxon>Ascomycota</taxon>
        <taxon>Pezizomycotina</taxon>
        <taxon>Sordariomycetes</taxon>
        <taxon>Hypocreomycetidae</taxon>
        <taxon>Hypocreales</taxon>
        <taxon>Nectriaceae</taxon>
        <taxon>Fusarium</taxon>
        <taxon>Fusarium oxysporum species complex</taxon>
    </lineage>
</organism>
<dbReference type="VEuPathDB" id="FungiDB:FOXG_15230"/>
<dbReference type="GO" id="GO:0004601">
    <property type="term" value="F:peroxidase activity"/>
    <property type="evidence" value="ECO:0007669"/>
    <property type="project" value="InterPro"/>
</dbReference>
<comment type="caution">
    <text evidence="6">The sequence shown here is derived from an EMBL/GenBank/DDBJ whole genome shotgun (WGS) entry which is preliminary data.</text>
</comment>
<protein>
    <recommendedName>
        <fullName evidence="8">Linoleate diol synthase</fullName>
    </recommendedName>
</protein>
<proteinExistence type="predicted"/>
<reference evidence="6 7" key="1">
    <citation type="journal article" date="2018" name="Sci. Rep.">
        <title>Characterisation of pathogen-specific regions and novel effector candidates in Fusarium oxysporum f. sp. cepae.</title>
        <authorList>
            <person name="Armitage A.D."/>
            <person name="Taylor A."/>
            <person name="Sobczyk M.K."/>
            <person name="Baxter L."/>
            <person name="Greenfield B.P."/>
            <person name="Bates H.J."/>
            <person name="Wilson F."/>
            <person name="Jackson A.C."/>
            <person name="Ott S."/>
            <person name="Harrison R.J."/>
            <person name="Clarkson J.P."/>
        </authorList>
    </citation>
    <scope>NUCLEOTIDE SEQUENCE [LARGE SCALE GENOMIC DNA]</scope>
    <source>
        <strain evidence="6 7">Fo_A28</strain>
    </source>
</reference>
<dbReference type="InterPro" id="IPR010255">
    <property type="entry name" value="Haem_peroxidase_sf"/>
</dbReference>
<dbReference type="GO" id="GO:0051213">
    <property type="term" value="F:dioxygenase activity"/>
    <property type="evidence" value="ECO:0007669"/>
    <property type="project" value="UniProtKB-KW"/>
</dbReference>
<dbReference type="InterPro" id="IPR019791">
    <property type="entry name" value="Haem_peroxidase_animal"/>
</dbReference>
<dbReference type="GO" id="GO:0020037">
    <property type="term" value="F:heme binding"/>
    <property type="evidence" value="ECO:0007669"/>
    <property type="project" value="InterPro"/>
</dbReference>